<feature type="compositionally biased region" description="Polar residues" evidence="2">
    <location>
        <begin position="309"/>
        <end position="319"/>
    </location>
</feature>
<feature type="compositionally biased region" description="Polar residues" evidence="2">
    <location>
        <begin position="347"/>
        <end position="360"/>
    </location>
</feature>
<feature type="region of interest" description="Disordered" evidence="2">
    <location>
        <begin position="761"/>
        <end position="797"/>
    </location>
</feature>
<feature type="compositionally biased region" description="Low complexity" evidence="2">
    <location>
        <begin position="434"/>
        <end position="443"/>
    </location>
</feature>
<dbReference type="InterPro" id="IPR011059">
    <property type="entry name" value="Metal-dep_hydrolase_composite"/>
</dbReference>
<dbReference type="GO" id="GO:0005829">
    <property type="term" value="C:cytosol"/>
    <property type="evidence" value="ECO:0007669"/>
    <property type="project" value="TreeGrafter"/>
</dbReference>
<feature type="compositionally biased region" description="Low complexity" evidence="2">
    <location>
        <begin position="361"/>
        <end position="375"/>
    </location>
</feature>
<dbReference type="SUPFAM" id="SSF51556">
    <property type="entry name" value="Metallo-dependent hydrolases"/>
    <property type="match status" value="1"/>
</dbReference>
<dbReference type="PANTHER" id="PTHR11647">
    <property type="entry name" value="HYDRANTOINASE/DIHYDROPYRIMIDINASE FAMILY MEMBER"/>
    <property type="match status" value="1"/>
</dbReference>
<feature type="region of interest" description="Disordered" evidence="2">
    <location>
        <begin position="1288"/>
        <end position="1375"/>
    </location>
</feature>
<dbReference type="FunFam" id="3.20.20.140:FF:000076">
    <property type="entry name" value="Dihydropyrimidinase like 2"/>
    <property type="match status" value="1"/>
</dbReference>
<dbReference type="WBParaSite" id="SPAL_0000195200.1">
    <property type="protein sequence ID" value="SPAL_0000195200.1"/>
    <property type="gene ID" value="SPAL_0000195200"/>
</dbReference>
<feature type="compositionally biased region" description="Polar residues" evidence="2">
    <location>
        <begin position="771"/>
        <end position="784"/>
    </location>
</feature>
<comment type="similarity">
    <text evidence="1">Belongs to the metallo-dependent hydrolases superfamily. Hydantoinase/dihydropyrimidinase family.</text>
</comment>
<evidence type="ECO:0000259" key="3">
    <source>
        <dbReference type="Pfam" id="PF01979"/>
    </source>
</evidence>
<feature type="compositionally biased region" description="Basic and acidic residues" evidence="2">
    <location>
        <begin position="1288"/>
        <end position="1304"/>
    </location>
</feature>
<dbReference type="InterPro" id="IPR006680">
    <property type="entry name" value="Amidohydro-rel"/>
</dbReference>
<name>A0A0N5B7C6_STREA</name>
<dbReference type="Gene3D" id="2.30.40.10">
    <property type="entry name" value="Urease, subunit C, domain 1"/>
    <property type="match status" value="1"/>
</dbReference>
<dbReference type="PANTHER" id="PTHR11647:SF74">
    <property type="entry name" value="PROTEIN UNC-33"/>
    <property type="match status" value="1"/>
</dbReference>
<feature type="compositionally biased region" description="Polar residues" evidence="2">
    <location>
        <begin position="1339"/>
        <end position="1362"/>
    </location>
</feature>
<feature type="region of interest" description="Disordered" evidence="2">
    <location>
        <begin position="294"/>
        <end position="454"/>
    </location>
</feature>
<feature type="compositionally biased region" description="Low complexity" evidence="2">
    <location>
        <begin position="385"/>
        <end position="395"/>
    </location>
</feature>
<organism evidence="4 5">
    <name type="scientific">Strongyloides papillosus</name>
    <name type="common">Intestinal threadworm</name>
    <dbReference type="NCBI Taxonomy" id="174720"/>
    <lineage>
        <taxon>Eukaryota</taxon>
        <taxon>Metazoa</taxon>
        <taxon>Ecdysozoa</taxon>
        <taxon>Nematoda</taxon>
        <taxon>Chromadorea</taxon>
        <taxon>Rhabditida</taxon>
        <taxon>Tylenchina</taxon>
        <taxon>Panagrolaimomorpha</taxon>
        <taxon>Strongyloidoidea</taxon>
        <taxon>Strongyloididae</taxon>
        <taxon>Strongyloides</taxon>
    </lineage>
</organism>
<evidence type="ECO:0000313" key="4">
    <source>
        <dbReference type="Proteomes" id="UP000046392"/>
    </source>
</evidence>
<dbReference type="GO" id="GO:0006208">
    <property type="term" value="P:pyrimidine nucleobase catabolic process"/>
    <property type="evidence" value="ECO:0007669"/>
    <property type="project" value="TreeGrafter"/>
</dbReference>
<evidence type="ECO:0000256" key="2">
    <source>
        <dbReference type="SAM" id="MobiDB-lite"/>
    </source>
</evidence>
<evidence type="ECO:0000256" key="1">
    <source>
        <dbReference type="ARBA" id="ARBA00008829"/>
    </source>
</evidence>
<dbReference type="Pfam" id="PF01979">
    <property type="entry name" value="Amidohydro_1"/>
    <property type="match status" value="1"/>
</dbReference>
<evidence type="ECO:0000313" key="5">
    <source>
        <dbReference type="WBParaSite" id="SPAL_0000195200.1"/>
    </source>
</evidence>
<dbReference type="GO" id="GO:0004157">
    <property type="term" value="F:dihydropyrimidinase activity"/>
    <property type="evidence" value="ECO:0007669"/>
    <property type="project" value="TreeGrafter"/>
</dbReference>
<feature type="compositionally biased region" description="Basic and acidic residues" evidence="2">
    <location>
        <begin position="403"/>
        <end position="424"/>
    </location>
</feature>
<proteinExistence type="inferred from homology"/>
<sequence length="1375" mass="152565">MFPFLPFLTFPKNDRERRRREEYLTIKISPETGLPIFKRKNLPISFLPHKDITTSVERKRSGERTNKCKDDKCQINISNDNNSVVFENFDNQHDIKLTTNTPQLNTHIEYNINDGDVKQNMVNINDILLNVVDVDKSNVVLLNDDNNKLLDNKLNTDVLEESVIIKQSSNDNVNIVNDVNENNLLPTTDLQTSLYLEKLKSMNLDDISEDEIFGKSKKSSLTFNPSFKESSPIPEDDNKVEESIEIYMEKDETPLEELLINKDKEEIPIVSNETIFTKEDKKSDDIEEEITLEKPGKVIHSPVPPKNIKTLQNISSSRQDITKNKKDLTSPRDTASLKSTEKKLSNERITSPLLKTSSSNQRIHSISPRPSSSSQTNLSTVRKISSSSRLSSPSSKNIQMSNDKIERLSHLHSRPMERLTDMGRTKSTPPNVLKQQSTSTSSKVQTPPRHSNRNPFAVSEAMLSIFGTPPIGGVEACFNKIPPPNPSLSGKNFKRFNILERDLDQPSIFPNTKPVPGPSSSYSSFNIIPDHEKAYEEAKKRSSWKATDSAFEKIHGMPCGSEIICGPERDICNEDDELNNDGILVIEESTLSITPRFSNQKETYNKNSVCEQGPDIYGEDDNEDNNCMKMEERKTSVNEINTNECLITYKDGMDKGYDHMTNNFPEDVKINWCHNKEEDSVCNQKDNQFYGDKSCENTIYSSIDYGNTLQVNITSPSLQYTTGSNFISQTTSSDGVLSQNNDKVSNIIDNIISNQTIINSGESKNNKEGNDNLSQKSSTSGINNDSEDDNLFNKNLQKSSGDVASDKMVKPGDCSSSGSGIPLLIKNGKIINDDSSFIANILIEGATITQIGNQFPIPDGCQVIDATNKIIIPAGIDIHTEFCSSTSVDDFLIGSKAAIAGGTTTIIDVATPRNESESLLSAFERAKSLISGKCQCNAALSVMILTWNSVIQREMECLVKEKGVNNFILNISSCADDQLFEIMEHSKKLGALLRVSPENNSIIKILERKMLNLGVTGPEGYCQSRPIQLETERITNLGTLSQLSNCPISIVSLTSSEGCQALQTSNINGGLLTAEIPIVALTQNGDIYYDKNLAVASTFIIRNPLRPGRQHANSLLNTLSSLPLAICVSDHKATKNYDRLKVSDFTRMTYGIPAVEERLPVLWEKGVCSGVINYMRFVAVTSTNAAKAFNLYPRKGRIEVGADADITILDTTIKRQLTVKNQMSSADFNAFEQMNVHCQVVVTICGGNILYQDGKLVNNGNTKQNDMYLPLLPNTPHLFSQVQQRERMAGRVEKVERDEGDSRKSSISSTGGVTPNVRGQKINPAFQTTFDTKPISGSGVRNQFESTLNQPLPPNSSRSGTKVKNPPGGRSTGFW</sequence>
<dbReference type="InterPro" id="IPR032466">
    <property type="entry name" value="Metal_Hydrolase"/>
</dbReference>
<feature type="compositionally biased region" description="Basic and acidic residues" evidence="2">
    <location>
        <begin position="320"/>
        <end position="330"/>
    </location>
</feature>
<feature type="domain" description="Amidohydrolase-related" evidence="3">
    <location>
        <begin position="870"/>
        <end position="1249"/>
    </location>
</feature>
<dbReference type="InterPro" id="IPR050378">
    <property type="entry name" value="Metallo-dep_Hydrolases_sf"/>
</dbReference>
<dbReference type="Proteomes" id="UP000046392">
    <property type="component" value="Unplaced"/>
</dbReference>
<accession>A0A0N5B7C6</accession>
<dbReference type="Gene3D" id="3.20.20.140">
    <property type="entry name" value="Metal-dependent hydrolases"/>
    <property type="match status" value="1"/>
</dbReference>
<protein>
    <submittedName>
        <fullName evidence="5">Amidohydro-rel domain-containing protein</fullName>
    </submittedName>
</protein>
<keyword evidence="4" id="KW-1185">Reference proteome</keyword>
<dbReference type="STRING" id="174720.A0A0N5B7C6"/>
<reference evidence="5" key="1">
    <citation type="submission" date="2017-02" db="UniProtKB">
        <authorList>
            <consortium name="WormBaseParasite"/>
        </authorList>
    </citation>
    <scope>IDENTIFICATION</scope>
</reference>
<dbReference type="SUPFAM" id="SSF51338">
    <property type="entry name" value="Composite domain of metallo-dependent hydrolases"/>
    <property type="match status" value="1"/>
</dbReference>